<comment type="caution">
    <text evidence="5">The sequence shown here is derived from an EMBL/GenBank/DDBJ whole genome shotgun (WGS) entry which is preliminary data.</text>
</comment>
<dbReference type="RefSeq" id="WP_241213255.1">
    <property type="nucleotide sequence ID" value="NZ_BAAADY010000010.1"/>
</dbReference>
<proteinExistence type="predicted"/>
<dbReference type="InterPro" id="IPR036388">
    <property type="entry name" value="WH-like_DNA-bd_sf"/>
</dbReference>
<evidence type="ECO:0000256" key="1">
    <source>
        <dbReference type="ARBA" id="ARBA00023015"/>
    </source>
</evidence>
<dbReference type="SUPFAM" id="SSF46785">
    <property type="entry name" value="Winged helix' DNA-binding domain"/>
    <property type="match status" value="1"/>
</dbReference>
<evidence type="ECO:0000313" key="6">
    <source>
        <dbReference type="Proteomes" id="UP000531251"/>
    </source>
</evidence>
<dbReference type="GO" id="GO:0003677">
    <property type="term" value="F:DNA binding"/>
    <property type="evidence" value="ECO:0007669"/>
    <property type="project" value="UniProtKB-KW"/>
</dbReference>
<dbReference type="EMBL" id="JAATJB010000004">
    <property type="protein sequence ID" value="NJB97538.1"/>
    <property type="molecule type" value="Genomic_DNA"/>
</dbReference>
<keyword evidence="2" id="KW-0238">DNA-binding</keyword>
<dbReference type="PANTHER" id="PTHR42756:SF1">
    <property type="entry name" value="TRANSCRIPTIONAL REPRESSOR OF EMRAB OPERON"/>
    <property type="match status" value="1"/>
</dbReference>
<gene>
    <name evidence="5" type="ORF">GGR89_001850</name>
</gene>
<dbReference type="AlphaFoldDB" id="A0A7X5XY60"/>
<name>A0A7X5XY60_9SPHN</name>
<dbReference type="PROSITE" id="PS50995">
    <property type="entry name" value="HTH_MARR_2"/>
    <property type="match status" value="1"/>
</dbReference>
<evidence type="ECO:0000313" key="5">
    <source>
        <dbReference type="EMBL" id="NJB97538.1"/>
    </source>
</evidence>
<dbReference type="PRINTS" id="PR00598">
    <property type="entry name" value="HTHMARR"/>
</dbReference>
<dbReference type="PROSITE" id="PS01117">
    <property type="entry name" value="HTH_MARR_1"/>
    <property type="match status" value="1"/>
</dbReference>
<dbReference type="InterPro" id="IPR036390">
    <property type="entry name" value="WH_DNA-bd_sf"/>
</dbReference>
<dbReference type="InterPro" id="IPR023187">
    <property type="entry name" value="Tscrpt_reg_MarR-type_CS"/>
</dbReference>
<keyword evidence="1" id="KW-0805">Transcription regulation</keyword>
<dbReference type="GO" id="GO:0003700">
    <property type="term" value="F:DNA-binding transcription factor activity"/>
    <property type="evidence" value="ECO:0007669"/>
    <property type="project" value="InterPro"/>
</dbReference>
<evidence type="ECO:0000256" key="3">
    <source>
        <dbReference type="ARBA" id="ARBA00023163"/>
    </source>
</evidence>
<feature type="domain" description="HTH marR-type" evidence="4">
    <location>
        <begin position="8"/>
        <end position="141"/>
    </location>
</feature>
<dbReference type="Pfam" id="PF12802">
    <property type="entry name" value="MarR_2"/>
    <property type="match status" value="1"/>
</dbReference>
<dbReference type="InterPro" id="IPR000835">
    <property type="entry name" value="HTH_MarR-typ"/>
</dbReference>
<dbReference type="SMART" id="SM00347">
    <property type="entry name" value="HTH_MARR"/>
    <property type="match status" value="1"/>
</dbReference>
<dbReference type="Proteomes" id="UP000531251">
    <property type="component" value="Unassembled WGS sequence"/>
</dbReference>
<evidence type="ECO:0000259" key="4">
    <source>
        <dbReference type="PROSITE" id="PS50995"/>
    </source>
</evidence>
<keyword evidence="3" id="KW-0804">Transcription</keyword>
<reference evidence="5 6" key="1">
    <citation type="submission" date="2020-03" db="EMBL/GenBank/DDBJ databases">
        <title>Genomic Encyclopedia of Type Strains, Phase IV (KMG-IV): sequencing the most valuable type-strain genomes for metagenomic binning, comparative biology and taxonomic classification.</title>
        <authorList>
            <person name="Goeker M."/>
        </authorList>
    </citation>
    <scope>NUCLEOTIDE SEQUENCE [LARGE SCALE GENOMIC DNA]</scope>
    <source>
        <strain evidence="5 6">DSM 7225</strain>
    </source>
</reference>
<accession>A0A7X5XY60</accession>
<dbReference type="Gene3D" id="1.10.10.10">
    <property type="entry name" value="Winged helix-like DNA-binding domain superfamily/Winged helix DNA-binding domain"/>
    <property type="match status" value="1"/>
</dbReference>
<protein>
    <submittedName>
        <fullName evidence="5">MarR family transcriptional regulator for hemolysin</fullName>
    </submittedName>
</protein>
<evidence type="ECO:0000256" key="2">
    <source>
        <dbReference type="ARBA" id="ARBA00023125"/>
    </source>
</evidence>
<keyword evidence="6" id="KW-1185">Reference proteome</keyword>
<sequence length="150" mass="16320">MADRQTLERALATRMNPASRAWQRLGDAALASLDISSSTGWTLVYLQRLGEDTRQADLARAVGVTEASLVRTLHALEDAGLVERIADPRDRRANTLRLTNAGVSLASRIDARLAALRSELLDGVSDEALETTLAVLDHLAARLAERRPQP</sequence>
<dbReference type="PANTHER" id="PTHR42756">
    <property type="entry name" value="TRANSCRIPTIONAL REGULATOR, MARR"/>
    <property type="match status" value="1"/>
</dbReference>
<organism evidence="5 6">
    <name type="scientific">Sphingomonas trueperi</name>
    <dbReference type="NCBI Taxonomy" id="53317"/>
    <lineage>
        <taxon>Bacteria</taxon>
        <taxon>Pseudomonadati</taxon>
        <taxon>Pseudomonadota</taxon>
        <taxon>Alphaproteobacteria</taxon>
        <taxon>Sphingomonadales</taxon>
        <taxon>Sphingomonadaceae</taxon>
        <taxon>Sphingomonas</taxon>
    </lineage>
</organism>